<keyword evidence="4" id="KW-0411">Iron-sulfur</keyword>
<keyword evidence="2" id="KW-0479">Metal-binding</keyword>
<evidence type="ECO:0000256" key="4">
    <source>
        <dbReference type="ARBA" id="ARBA00023014"/>
    </source>
</evidence>
<dbReference type="PANTHER" id="PTHR30548:SF4">
    <property type="entry name" value="SUBUNIT OF OXYGEN-SENSITIVE 2-HYDROXYISOCAPROYL-COA DEHYDRATASE"/>
    <property type="match status" value="1"/>
</dbReference>
<name>E6Q627_9ZZZZ</name>
<sequence>MTETHYQGKLHHLQKELMSEYYAALTASANGSGVPAAYLLIGGNPVELLRAFDILPVFPEVNALQLAVRKQSLPFIQSAEFMGYSSDNCAYVKADIGMYFGGRQTPFATIPEPSLLLCNYVGCNVYLDWFGHLAEFTGQSAFQLDIPFIRSASGKPSKEDIEYVLRQLHRLIGRCEEITGRKLDEDKLREAVRLSSLTGDLWSKIKHLTKRTPAPYDAYFDSVTMMAPLYCLRGTPQGLEFFETAYAELLAKAEAGIGPLEKERFRYVIEGPPPWPHLRAFRDMFSRWDAVAVASTYSTVGGLWEFGFTHDPDHPLESIARHLLEWNLTNRNFLQRYEQIERYLEEWNASALVIHSVKSCRLFSAGQGDMREYFTKRGVPTLLVESDLEDPRYFSEAQMRNRIDAFFESIAHRPTREGVTA</sequence>
<organism evidence="5">
    <name type="scientific">mine drainage metagenome</name>
    <dbReference type="NCBI Taxonomy" id="410659"/>
    <lineage>
        <taxon>unclassified sequences</taxon>
        <taxon>metagenomes</taxon>
        <taxon>ecological metagenomes</taxon>
    </lineage>
</organism>
<proteinExistence type="inferred from homology"/>
<evidence type="ECO:0000256" key="2">
    <source>
        <dbReference type="ARBA" id="ARBA00022723"/>
    </source>
</evidence>
<protein>
    <submittedName>
        <fullName evidence="5">Benzoyl-CoA reductase, subunit B</fullName>
    </submittedName>
</protein>
<comment type="caution">
    <text evidence="5">The sequence shown here is derived from an EMBL/GenBank/DDBJ whole genome shotgun (WGS) entry which is preliminary data.</text>
</comment>
<accession>E6Q627</accession>
<evidence type="ECO:0000256" key="3">
    <source>
        <dbReference type="ARBA" id="ARBA00023004"/>
    </source>
</evidence>
<comment type="similarity">
    <text evidence="1">Belongs to the FldB/FldC dehydratase alpha/beta subunit family.</text>
</comment>
<dbReference type="GO" id="GO:0046872">
    <property type="term" value="F:metal ion binding"/>
    <property type="evidence" value="ECO:0007669"/>
    <property type="project" value="UniProtKB-KW"/>
</dbReference>
<keyword evidence="3" id="KW-0408">Iron</keyword>
<gene>
    <name evidence="5" type="ORF">CARN4_2496</name>
</gene>
<dbReference type="EMBL" id="CABO01000040">
    <property type="protein sequence ID" value="CBI02648.1"/>
    <property type="molecule type" value="Genomic_DNA"/>
</dbReference>
<dbReference type="AlphaFoldDB" id="E6Q627"/>
<evidence type="ECO:0000313" key="5">
    <source>
        <dbReference type="EMBL" id="CBI02648.1"/>
    </source>
</evidence>
<dbReference type="Pfam" id="PF06050">
    <property type="entry name" value="HGD-D"/>
    <property type="match status" value="1"/>
</dbReference>
<reference evidence="5" key="1">
    <citation type="submission" date="2009-10" db="EMBL/GenBank/DDBJ databases">
        <title>Diversity of trophic interactions inside an arsenic-rich microbial ecosystem.</title>
        <authorList>
            <person name="Bertin P.N."/>
            <person name="Heinrich-Salmeron A."/>
            <person name="Pelletier E."/>
            <person name="Goulhen-Chollet F."/>
            <person name="Arsene-Ploetze F."/>
            <person name="Gallien S."/>
            <person name="Calteau A."/>
            <person name="Vallenet D."/>
            <person name="Casiot C."/>
            <person name="Chane-Woon-Ming B."/>
            <person name="Giloteaux L."/>
            <person name="Barakat M."/>
            <person name="Bonnefoy V."/>
            <person name="Bruneel O."/>
            <person name="Chandler M."/>
            <person name="Cleiss J."/>
            <person name="Duran R."/>
            <person name="Elbaz-Poulichet F."/>
            <person name="Fonknechten N."/>
            <person name="Lauga B."/>
            <person name="Mornico D."/>
            <person name="Ortet P."/>
            <person name="Schaeffer C."/>
            <person name="Siguier P."/>
            <person name="Alexander Thil Smith A."/>
            <person name="Van Dorsselaer A."/>
            <person name="Weissenbach J."/>
            <person name="Medigue C."/>
            <person name="Le Paslier D."/>
        </authorList>
    </citation>
    <scope>NUCLEOTIDE SEQUENCE</scope>
</reference>
<dbReference type="Gene3D" id="3.40.50.11890">
    <property type="match status" value="1"/>
</dbReference>
<dbReference type="GO" id="GO:0051536">
    <property type="term" value="F:iron-sulfur cluster binding"/>
    <property type="evidence" value="ECO:0007669"/>
    <property type="project" value="UniProtKB-KW"/>
</dbReference>
<dbReference type="PANTHER" id="PTHR30548">
    <property type="entry name" value="2-HYDROXYGLUTARYL-COA DEHYDRATASE, D-COMPONENT-RELATED"/>
    <property type="match status" value="1"/>
</dbReference>
<dbReference type="InterPro" id="IPR010327">
    <property type="entry name" value="FldB/FldC_alpha/beta"/>
</dbReference>
<evidence type="ECO:0000256" key="1">
    <source>
        <dbReference type="ARBA" id="ARBA00005806"/>
    </source>
</evidence>
<dbReference type="Gene3D" id="3.40.50.11900">
    <property type="match status" value="1"/>
</dbReference>